<dbReference type="GO" id="GO:0015628">
    <property type="term" value="P:protein secretion by the type II secretion system"/>
    <property type="evidence" value="ECO:0007669"/>
    <property type="project" value="InterPro"/>
</dbReference>
<dbReference type="Gene3D" id="3.30.700.10">
    <property type="entry name" value="Glycoprotein, Type 4 Pilin"/>
    <property type="match status" value="1"/>
</dbReference>
<sequence length="137" mass="14371">MPDPLCSHHRGFTLVELLVALVIVGVLASIATASYSDSMRKGRRSDAMVGLSSLQLAQEKYRSNNTTYGTLTDIGGSTTSPQGYYTLSVSANSATGYTLTATAVSTKSQNNDTGCTALTLTQSGETTTTTPSSCWTK</sequence>
<dbReference type="InterPro" id="IPR031982">
    <property type="entry name" value="PilE-like"/>
</dbReference>
<dbReference type="PROSITE" id="PS00409">
    <property type="entry name" value="PROKAR_NTER_METHYL"/>
    <property type="match status" value="1"/>
</dbReference>
<evidence type="ECO:0000256" key="2">
    <source>
        <dbReference type="SAM" id="Phobius"/>
    </source>
</evidence>
<protein>
    <submittedName>
        <fullName evidence="3">Prepilin-type N-terminal cleavage/methylation domain-containing protein</fullName>
    </submittedName>
</protein>
<keyword evidence="4" id="KW-1185">Reference proteome</keyword>
<dbReference type="PRINTS" id="PR00813">
    <property type="entry name" value="BCTERIALGSPG"/>
</dbReference>
<organism evidence="3 4">
    <name type="scientific">Noviherbaspirillum galbum</name>
    <dbReference type="NCBI Taxonomy" id="2709383"/>
    <lineage>
        <taxon>Bacteria</taxon>
        <taxon>Pseudomonadati</taxon>
        <taxon>Pseudomonadota</taxon>
        <taxon>Betaproteobacteria</taxon>
        <taxon>Burkholderiales</taxon>
        <taxon>Oxalobacteraceae</taxon>
        <taxon>Noviherbaspirillum</taxon>
    </lineage>
</organism>
<dbReference type="GO" id="GO:0015627">
    <property type="term" value="C:type II protein secretion system complex"/>
    <property type="evidence" value="ECO:0007669"/>
    <property type="project" value="InterPro"/>
</dbReference>
<feature type="transmembrane region" description="Helical" evidence="2">
    <location>
        <begin position="12"/>
        <end position="35"/>
    </location>
</feature>
<dbReference type="AlphaFoldDB" id="A0A6B3SVQ0"/>
<reference evidence="3 4" key="1">
    <citation type="submission" date="2020-02" db="EMBL/GenBank/DDBJ databases">
        <authorList>
            <person name="Kim M.K."/>
        </authorList>
    </citation>
    <scope>NUCLEOTIDE SEQUENCE [LARGE SCALE GENOMIC DNA]</scope>
    <source>
        <strain evidence="3 4">17J57-3</strain>
    </source>
</reference>
<dbReference type="InterPro" id="IPR012902">
    <property type="entry name" value="N_methyl_site"/>
</dbReference>
<dbReference type="Pfam" id="PF07963">
    <property type="entry name" value="N_methyl"/>
    <property type="match status" value="1"/>
</dbReference>
<name>A0A6B3SVQ0_9BURK</name>
<evidence type="ECO:0000313" key="4">
    <source>
        <dbReference type="Proteomes" id="UP000482155"/>
    </source>
</evidence>
<dbReference type="GO" id="GO:0043683">
    <property type="term" value="P:type IV pilus assembly"/>
    <property type="evidence" value="ECO:0007669"/>
    <property type="project" value="InterPro"/>
</dbReference>
<keyword evidence="2" id="KW-0472">Membrane</keyword>
<accession>A0A6B3SVQ0</accession>
<proteinExistence type="predicted"/>
<gene>
    <name evidence="3" type="ORF">G3574_26170</name>
</gene>
<keyword evidence="2" id="KW-1133">Transmembrane helix</keyword>
<dbReference type="PANTHER" id="PTHR30093:SF47">
    <property type="entry name" value="TYPE IV PILUS NON-CORE MINOR PILIN PILE"/>
    <property type="match status" value="1"/>
</dbReference>
<dbReference type="Pfam" id="PF16732">
    <property type="entry name" value="ComP_DUS"/>
    <property type="match status" value="1"/>
</dbReference>
<dbReference type="SUPFAM" id="SSF54523">
    <property type="entry name" value="Pili subunits"/>
    <property type="match status" value="1"/>
</dbReference>
<dbReference type="PANTHER" id="PTHR30093">
    <property type="entry name" value="GENERAL SECRETION PATHWAY PROTEIN G"/>
    <property type="match status" value="1"/>
</dbReference>
<keyword evidence="2" id="KW-0812">Transmembrane</keyword>
<dbReference type="RefSeq" id="WP_163968517.1">
    <property type="nucleotide sequence ID" value="NZ_JAAIVB010000082.1"/>
</dbReference>
<dbReference type="InterPro" id="IPR045584">
    <property type="entry name" value="Pilin-like"/>
</dbReference>
<dbReference type="NCBIfam" id="TIGR02532">
    <property type="entry name" value="IV_pilin_GFxxxE"/>
    <property type="match status" value="1"/>
</dbReference>
<comment type="caution">
    <text evidence="3">The sequence shown here is derived from an EMBL/GenBank/DDBJ whole genome shotgun (WGS) entry which is preliminary data.</text>
</comment>
<evidence type="ECO:0000313" key="3">
    <source>
        <dbReference type="EMBL" id="NEX64581.1"/>
    </source>
</evidence>
<dbReference type="InterPro" id="IPR000983">
    <property type="entry name" value="Bac_GSPG_pilin"/>
</dbReference>
<dbReference type="EMBL" id="JAAIVB010000082">
    <property type="protein sequence ID" value="NEX64581.1"/>
    <property type="molecule type" value="Genomic_DNA"/>
</dbReference>
<dbReference type="Proteomes" id="UP000482155">
    <property type="component" value="Unassembled WGS sequence"/>
</dbReference>
<keyword evidence="1" id="KW-0488">Methylation</keyword>
<evidence type="ECO:0000256" key="1">
    <source>
        <dbReference type="ARBA" id="ARBA00022481"/>
    </source>
</evidence>